<dbReference type="InterPro" id="IPR036388">
    <property type="entry name" value="WH-like_DNA-bd_sf"/>
</dbReference>
<evidence type="ECO:0000259" key="5">
    <source>
        <dbReference type="PROSITE" id="PS51078"/>
    </source>
</evidence>
<dbReference type="PROSITE" id="PS51078">
    <property type="entry name" value="ICLR_ED"/>
    <property type="match status" value="1"/>
</dbReference>
<dbReference type="InterPro" id="IPR036390">
    <property type="entry name" value="WH_DNA-bd_sf"/>
</dbReference>
<dbReference type="PANTHER" id="PTHR30136:SF8">
    <property type="entry name" value="TRANSCRIPTIONAL REGULATORY PROTEIN"/>
    <property type="match status" value="1"/>
</dbReference>
<dbReference type="GO" id="GO:0003700">
    <property type="term" value="F:DNA-binding transcription factor activity"/>
    <property type="evidence" value="ECO:0007669"/>
    <property type="project" value="TreeGrafter"/>
</dbReference>
<dbReference type="SUPFAM" id="SSF46785">
    <property type="entry name" value="Winged helix' DNA-binding domain"/>
    <property type="match status" value="1"/>
</dbReference>
<dbReference type="GeneID" id="56305738"/>
<feature type="domain" description="HTH iclR-type" evidence="4">
    <location>
        <begin position="10"/>
        <end position="71"/>
    </location>
</feature>
<dbReference type="InterPro" id="IPR014757">
    <property type="entry name" value="Tscrpt_reg_IclR_C"/>
</dbReference>
<reference evidence="6 8" key="1">
    <citation type="journal article" date="2018" name="Nat. Biotechnol.">
        <title>A standardized bacterial taxonomy based on genome phylogeny substantially revises the tree of life.</title>
        <authorList>
            <person name="Parks D.H."/>
            <person name="Chuvochina M."/>
            <person name="Waite D.W."/>
            <person name="Rinke C."/>
            <person name="Skarshewski A."/>
            <person name="Chaumeil P.A."/>
            <person name="Hugenholtz P."/>
        </authorList>
    </citation>
    <scope>NUCLEOTIDE SEQUENCE [LARGE SCALE GENOMIC DNA]</scope>
    <source>
        <strain evidence="6">UBA10045</strain>
    </source>
</reference>
<evidence type="ECO:0000256" key="1">
    <source>
        <dbReference type="ARBA" id="ARBA00023015"/>
    </source>
</evidence>
<evidence type="ECO:0000313" key="8">
    <source>
        <dbReference type="Proteomes" id="UP000262257"/>
    </source>
</evidence>
<proteinExistence type="predicted"/>
<dbReference type="SMART" id="SM00346">
    <property type="entry name" value="HTH_ICLR"/>
    <property type="match status" value="1"/>
</dbReference>
<keyword evidence="2" id="KW-0238">DNA-binding</keyword>
<dbReference type="InterPro" id="IPR029016">
    <property type="entry name" value="GAF-like_dom_sf"/>
</dbReference>
<reference evidence="7 9" key="2">
    <citation type="submission" date="2019-06" db="EMBL/GenBank/DDBJ databases">
        <title>Genome of Acinetobacter radioresistens APH1, a phenol degrading strain.</title>
        <authorList>
            <person name="Liu Y."/>
        </authorList>
    </citation>
    <scope>NUCLEOTIDE SEQUENCE [LARGE SCALE GENOMIC DNA]</scope>
    <source>
        <strain evidence="7 9">APH1</strain>
    </source>
</reference>
<dbReference type="Pfam" id="PF01614">
    <property type="entry name" value="IclR_C"/>
    <property type="match status" value="1"/>
</dbReference>
<evidence type="ECO:0000256" key="2">
    <source>
        <dbReference type="ARBA" id="ARBA00023125"/>
    </source>
</evidence>
<dbReference type="GO" id="GO:0045892">
    <property type="term" value="P:negative regulation of DNA-templated transcription"/>
    <property type="evidence" value="ECO:0007669"/>
    <property type="project" value="TreeGrafter"/>
</dbReference>
<sequence>MSEEKVSGGVQSLEIGLHVFNSLVEHNNPIMLKDLSHKLGMHPAKVHRYLASLIRMNYARQLEDGQYGLGEQAWRLGLRCIQHTDTLQLVQSQIYEMQGKIGSSIQISKWSPRGPLVVQSIESLHPVSIVTRVGSIMPLVNSAAGRIYASYLPEHLVRPLMEEEWKKHTSSNKTLSPKNWEEFLILKNQIQAQKMSVAQGDLLTGINAVGLPIFNTYNAIEFCIVVIDSEDMLPIQANHEKIIFLKQMAESINQYIRER</sequence>
<dbReference type="Gene3D" id="1.10.10.10">
    <property type="entry name" value="Winged helix-like DNA-binding domain superfamily/Winged helix DNA-binding domain"/>
    <property type="match status" value="1"/>
</dbReference>
<dbReference type="InterPro" id="IPR005471">
    <property type="entry name" value="Tscrpt_reg_IclR_N"/>
</dbReference>
<dbReference type="AlphaFoldDB" id="A0A3D3G2A5"/>
<dbReference type="SUPFAM" id="SSF55781">
    <property type="entry name" value="GAF domain-like"/>
    <property type="match status" value="1"/>
</dbReference>
<evidence type="ECO:0000313" key="6">
    <source>
        <dbReference type="EMBL" id="HCM32015.1"/>
    </source>
</evidence>
<evidence type="ECO:0000259" key="4">
    <source>
        <dbReference type="PROSITE" id="PS51077"/>
    </source>
</evidence>
<dbReference type="RefSeq" id="WP_005014399.1">
    <property type="nucleotide sequence ID" value="NZ_BKHE01000045.1"/>
</dbReference>
<gene>
    <name evidence="6" type="ORF">DIC32_11435</name>
    <name evidence="7" type="ORF">FHY67_12600</name>
</gene>
<evidence type="ECO:0000313" key="7">
    <source>
        <dbReference type="EMBL" id="TNX86378.1"/>
    </source>
</evidence>
<feature type="domain" description="IclR-ED" evidence="5">
    <location>
        <begin position="72"/>
        <end position="258"/>
    </location>
</feature>
<protein>
    <submittedName>
        <fullName evidence="6">IclR family transcriptional regulator</fullName>
    </submittedName>
</protein>
<dbReference type="Gene3D" id="3.30.450.40">
    <property type="match status" value="1"/>
</dbReference>
<evidence type="ECO:0000256" key="3">
    <source>
        <dbReference type="ARBA" id="ARBA00023163"/>
    </source>
</evidence>
<keyword evidence="1" id="KW-0805">Transcription regulation</keyword>
<dbReference type="Proteomes" id="UP000314285">
    <property type="component" value="Unassembled WGS sequence"/>
</dbReference>
<evidence type="ECO:0000313" key="9">
    <source>
        <dbReference type="Proteomes" id="UP000314285"/>
    </source>
</evidence>
<comment type="caution">
    <text evidence="6">The sequence shown here is derived from an EMBL/GenBank/DDBJ whole genome shotgun (WGS) entry which is preliminary data.</text>
</comment>
<organism evidence="6 8">
    <name type="scientific">Acinetobacter radioresistens</name>
    <dbReference type="NCBI Taxonomy" id="40216"/>
    <lineage>
        <taxon>Bacteria</taxon>
        <taxon>Pseudomonadati</taxon>
        <taxon>Pseudomonadota</taxon>
        <taxon>Gammaproteobacteria</taxon>
        <taxon>Moraxellales</taxon>
        <taxon>Moraxellaceae</taxon>
        <taxon>Acinetobacter</taxon>
    </lineage>
</organism>
<dbReference type="InterPro" id="IPR050707">
    <property type="entry name" value="HTH_MetabolicPath_Reg"/>
</dbReference>
<name>A0A3D3G2A5_ACIRA</name>
<dbReference type="Proteomes" id="UP000262257">
    <property type="component" value="Unassembled WGS sequence"/>
</dbReference>
<dbReference type="GO" id="GO:0003677">
    <property type="term" value="F:DNA binding"/>
    <property type="evidence" value="ECO:0007669"/>
    <property type="project" value="UniProtKB-KW"/>
</dbReference>
<dbReference type="EMBL" id="DPXL01000146">
    <property type="protein sequence ID" value="HCM32015.1"/>
    <property type="molecule type" value="Genomic_DNA"/>
</dbReference>
<dbReference type="KEGG" id="arj:DOM24_06530"/>
<dbReference type="PANTHER" id="PTHR30136">
    <property type="entry name" value="HELIX-TURN-HELIX TRANSCRIPTIONAL REGULATOR, ICLR FAMILY"/>
    <property type="match status" value="1"/>
</dbReference>
<keyword evidence="3" id="KW-0804">Transcription</keyword>
<accession>A0A3D3G2A5</accession>
<dbReference type="Pfam" id="PF09339">
    <property type="entry name" value="HTH_IclR"/>
    <property type="match status" value="1"/>
</dbReference>
<dbReference type="PROSITE" id="PS51077">
    <property type="entry name" value="HTH_ICLR"/>
    <property type="match status" value="1"/>
</dbReference>
<dbReference type="EMBL" id="VFBM01000012">
    <property type="protein sequence ID" value="TNX86378.1"/>
    <property type="molecule type" value="Genomic_DNA"/>
</dbReference>